<dbReference type="AlphaFoldDB" id="A0A9N9GGT2"/>
<evidence type="ECO:0000313" key="2">
    <source>
        <dbReference type="Proteomes" id="UP000789706"/>
    </source>
</evidence>
<protein>
    <submittedName>
        <fullName evidence="1">7185_t:CDS:1</fullName>
    </submittedName>
</protein>
<dbReference type="InterPro" id="IPR011990">
    <property type="entry name" value="TPR-like_helical_dom_sf"/>
</dbReference>
<evidence type="ECO:0000313" key="1">
    <source>
        <dbReference type="EMBL" id="CAG8606915.1"/>
    </source>
</evidence>
<reference evidence="1" key="1">
    <citation type="submission" date="2021-06" db="EMBL/GenBank/DDBJ databases">
        <authorList>
            <person name="Kallberg Y."/>
            <person name="Tangrot J."/>
            <person name="Rosling A."/>
        </authorList>
    </citation>
    <scope>NUCLEOTIDE SEQUENCE</scope>
    <source>
        <strain evidence="1">AZ414A</strain>
    </source>
</reference>
<dbReference type="OrthoDB" id="2384430at2759"/>
<accession>A0A9N9GGT2</accession>
<organism evidence="1 2">
    <name type="scientific">Diversispora eburnea</name>
    <dbReference type="NCBI Taxonomy" id="1213867"/>
    <lineage>
        <taxon>Eukaryota</taxon>
        <taxon>Fungi</taxon>
        <taxon>Fungi incertae sedis</taxon>
        <taxon>Mucoromycota</taxon>
        <taxon>Glomeromycotina</taxon>
        <taxon>Glomeromycetes</taxon>
        <taxon>Diversisporales</taxon>
        <taxon>Diversisporaceae</taxon>
        <taxon>Diversispora</taxon>
    </lineage>
</organism>
<gene>
    <name evidence="1" type="ORF">DEBURN_LOCUS9789</name>
</gene>
<feature type="non-terminal residue" evidence="1">
    <location>
        <position position="1"/>
    </location>
</feature>
<dbReference type="Gene3D" id="1.25.40.10">
    <property type="entry name" value="Tetratricopeptide repeat domain"/>
    <property type="match status" value="1"/>
</dbReference>
<proteinExistence type="predicted"/>
<dbReference type="Proteomes" id="UP000789706">
    <property type="component" value="Unassembled WGS sequence"/>
</dbReference>
<name>A0A9N9GGT2_9GLOM</name>
<dbReference type="SUPFAM" id="SSF81901">
    <property type="entry name" value="HCP-like"/>
    <property type="match status" value="1"/>
</dbReference>
<keyword evidence="2" id="KW-1185">Reference proteome</keyword>
<sequence>FEWYKKAAENNEQSNINNKSQYSTGTCFYFGRGTEKDIIKTIY</sequence>
<dbReference type="EMBL" id="CAJVPK010002134">
    <property type="protein sequence ID" value="CAG8606915.1"/>
    <property type="molecule type" value="Genomic_DNA"/>
</dbReference>
<comment type="caution">
    <text evidence="1">The sequence shown here is derived from an EMBL/GenBank/DDBJ whole genome shotgun (WGS) entry which is preliminary data.</text>
</comment>